<dbReference type="SUPFAM" id="SSF57850">
    <property type="entry name" value="RING/U-box"/>
    <property type="match status" value="1"/>
</dbReference>
<evidence type="ECO:0000256" key="1">
    <source>
        <dbReference type="PROSITE-ProRule" id="PRU00175"/>
    </source>
</evidence>
<dbReference type="InterPro" id="IPR013083">
    <property type="entry name" value="Znf_RING/FYVE/PHD"/>
</dbReference>
<dbReference type="InterPro" id="IPR001841">
    <property type="entry name" value="Znf_RING"/>
</dbReference>
<evidence type="ECO:0000256" key="2">
    <source>
        <dbReference type="SAM" id="MobiDB-lite"/>
    </source>
</evidence>
<accession>A4H624</accession>
<keyword evidence="3" id="KW-0812">Transmembrane</keyword>
<feature type="compositionally biased region" description="Basic and acidic residues" evidence="2">
    <location>
        <begin position="97"/>
        <end position="121"/>
    </location>
</feature>
<protein>
    <recommendedName>
        <fullName evidence="4">RING-type domain-containing protein</fullName>
    </recommendedName>
</protein>
<dbReference type="Proteomes" id="UP000007258">
    <property type="component" value="Chromosome 10"/>
</dbReference>
<keyword evidence="1" id="KW-0479">Metal-binding</keyword>
<evidence type="ECO:0000313" key="6">
    <source>
        <dbReference type="Proteomes" id="UP000007258"/>
    </source>
</evidence>
<dbReference type="PROSITE" id="PS50089">
    <property type="entry name" value="ZF_RING_2"/>
    <property type="match status" value="1"/>
</dbReference>
<organism evidence="5 6">
    <name type="scientific">Leishmania braziliensis</name>
    <dbReference type="NCBI Taxonomy" id="5660"/>
    <lineage>
        <taxon>Eukaryota</taxon>
        <taxon>Discoba</taxon>
        <taxon>Euglenozoa</taxon>
        <taxon>Kinetoplastea</taxon>
        <taxon>Metakinetoplastina</taxon>
        <taxon>Trypanosomatida</taxon>
        <taxon>Trypanosomatidae</taxon>
        <taxon>Leishmaniinae</taxon>
        <taxon>Leishmania</taxon>
        <taxon>Leishmania braziliensis species complex</taxon>
    </lineage>
</organism>
<dbReference type="AlphaFoldDB" id="A4H624"/>
<evidence type="ECO:0000259" key="4">
    <source>
        <dbReference type="PROSITE" id="PS50089"/>
    </source>
</evidence>
<dbReference type="KEGG" id="lbz:LBRM_10_0450"/>
<dbReference type="GeneID" id="5413297"/>
<proteinExistence type="predicted"/>
<dbReference type="Gene3D" id="3.30.40.10">
    <property type="entry name" value="Zinc/RING finger domain, C3HC4 (zinc finger)"/>
    <property type="match status" value="1"/>
</dbReference>
<feature type="region of interest" description="Disordered" evidence="2">
    <location>
        <begin position="89"/>
        <end position="126"/>
    </location>
</feature>
<gene>
    <name evidence="5" type="ORF">LBRM_10_0450</name>
</gene>
<feature type="transmembrane region" description="Helical" evidence="3">
    <location>
        <begin position="132"/>
        <end position="153"/>
    </location>
</feature>
<dbReference type="VEuPathDB" id="TriTrypDB:LbrM.10.0450"/>
<feature type="domain" description="RING-type" evidence="4">
    <location>
        <begin position="232"/>
        <end position="285"/>
    </location>
</feature>
<name>A4H624_LEIBR</name>
<keyword evidence="6" id="KW-1185">Reference proteome</keyword>
<dbReference type="RefSeq" id="XP_001562814.1">
    <property type="nucleotide sequence ID" value="XM_001562764.1"/>
</dbReference>
<reference evidence="5 6" key="2">
    <citation type="journal article" date="2011" name="Genome Res.">
        <title>Chromosome and gene copy number variation allow major structural change between species and strains of Leishmania.</title>
        <authorList>
            <person name="Rogers M.B."/>
            <person name="Hilley J.D."/>
            <person name="Dickens N.J."/>
            <person name="Wilkes J."/>
            <person name="Bates P.A."/>
            <person name="Depledge D.P."/>
            <person name="Harris D."/>
            <person name="Her Y."/>
            <person name="Herzyk P."/>
            <person name="Imamura H."/>
            <person name="Otto T.D."/>
            <person name="Sanders M."/>
            <person name="Seeger K."/>
            <person name="Dujardin J.C."/>
            <person name="Berriman M."/>
            <person name="Smith D.F."/>
            <person name="Hertz-Fowler C."/>
            <person name="Mottram J.C."/>
        </authorList>
    </citation>
    <scope>NUCLEOTIDE SEQUENCE [LARGE SCALE GENOMIC DNA]</scope>
    <source>
        <strain evidence="5 6">MHOM/BR/75/M2904</strain>
    </source>
</reference>
<feature type="region of interest" description="Disordered" evidence="2">
    <location>
        <begin position="186"/>
        <end position="215"/>
    </location>
</feature>
<evidence type="ECO:0000313" key="5">
    <source>
        <dbReference type="EMBL" id="CAM37246.1"/>
    </source>
</evidence>
<dbReference type="GO" id="GO:0008270">
    <property type="term" value="F:zinc ion binding"/>
    <property type="evidence" value="ECO:0007669"/>
    <property type="project" value="UniProtKB-KW"/>
</dbReference>
<keyword evidence="1" id="KW-0862">Zinc</keyword>
<dbReference type="InParanoid" id="A4H624"/>
<reference evidence="5 6" key="1">
    <citation type="journal article" date="2007" name="Nat. Genet.">
        <title>Comparative genomic analysis of three Leishmania species that cause diverse human disease.</title>
        <authorList>
            <person name="Peacock C.S."/>
            <person name="Seeger K."/>
            <person name="Harris D."/>
            <person name="Murphy L."/>
            <person name="Ruiz J.C."/>
            <person name="Quail M.A."/>
            <person name="Peters N."/>
            <person name="Adlem E."/>
            <person name="Tivey A."/>
            <person name="Aslett M."/>
            <person name="Kerhornou A."/>
            <person name="Ivens A."/>
            <person name="Fraser A."/>
            <person name="Rajandream M.A."/>
            <person name="Carver T."/>
            <person name="Norbertczak H."/>
            <person name="Chillingworth T."/>
            <person name="Hance Z."/>
            <person name="Jagels K."/>
            <person name="Moule S."/>
            <person name="Ormond D."/>
            <person name="Rutter S."/>
            <person name="Squares R."/>
            <person name="Whitehead S."/>
            <person name="Rabbinowitsch E."/>
            <person name="Arrowsmith C."/>
            <person name="White B."/>
            <person name="Thurston S."/>
            <person name="Bringaud F."/>
            <person name="Baldauf S.L."/>
            <person name="Faulconbridge A."/>
            <person name="Jeffares D."/>
            <person name="Depledge D.P."/>
            <person name="Oyola S.O."/>
            <person name="Hilley J.D."/>
            <person name="Brito L.O."/>
            <person name="Tosi L.R."/>
            <person name="Barrell B."/>
            <person name="Cruz A.K."/>
            <person name="Mottram J.C."/>
            <person name="Smith D.F."/>
            <person name="Berriman M."/>
        </authorList>
    </citation>
    <scope>NUCLEOTIDE SEQUENCE [LARGE SCALE GENOMIC DNA]</scope>
    <source>
        <strain evidence="5 6">MHOM/BR/75/M2904</strain>
    </source>
</reference>
<keyword evidence="1" id="KW-0863">Zinc-finger</keyword>
<keyword evidence="3" id="KW-0472">Membrane</keyword>
<evidence type="ECO:0000256" key="3">
    <source>
        <dbReference type="SAM" id="Phobius"/>
    </source>
</evidence>
<dbReference type="EMBL" id="FR798984">
    <property type="protein sequence ID" value="CAM37246.1"/>
    <property type="molecule type" value="Genomic_DNA"/>
</dbReference>
<sequence>MLPRSLPGGGCPTRLRGASCRATLCTCASFIFGFFFFTSAHQNALLFQSCPIKKKKNTAGAVYTDTVFLLYIFPPPPSLPLPLPSTIPFQQPFTMHPPREVDGDQPQRRYGKKSDEDDQRGKKGGGNNMGTAIALAFGAGALVFAGASALYSWCTQDNTQQEKSYYCLHPRDENIADDTGVAATSRTSFPVASSAADGEEKMPAEATPHSGDVRSDECDVSVSGGADGGHACVCCLERHQSFMFVQCRHICLCEPCLIKLGRAYEDHTLRDRFNGPVRMPCPVCRQVGYIVKTFAS</sequence>
<keyword evidence="3" id="KW-1133">Transmembrane helix</keyword>